<dbReference type="PANTHER" id="PTHR43308:SF5">
    <property type="entry name" value="S-LAYER PROTEIN _ PEPTIDOGLYCAN ENDO-BETA-N-ACETYLGLUCOSAMINIDASE"/>
    <property type="match status" value="1"/>
</dbReference>
<comment type="caution">
    <text evidence="3">The sequence shown here is derived from an EMBL/GenBank/DDBJ whole genome shotgun (WGS) entry which is preliminary data.</text>
</comment>
<protein>
    <submittedName>
        <fullName evidence="3">S-layer homology domain-containing protein</fullName>
    </submittedName>
</protein>
<evidence type="ECO:0000259" key="2">
    <source>
        <dbReference type="PROSITE" id="PS51272"/>
    </source>
</evidence>
<dbReference type="Gene3D" id="2.60.40.4390">
    <property type="match status" value="7"/>
</dbReference>
<organism evidence="3">
    <name type="scientific">Paenibacillus sp. SYP-B3998</name>
    <dbReference type="NCBI Taxonomy" id="2678564"/>
    <lineage>
        <taxon>Bacteria</taxon>
        <taxon>Bacillati</taxon>
        <taxon>Bacillota</taxon>
        <taxon>Bacilli</taxon>
        <taxon>Bacillales</taxon>
        <taxon>Paenibacillaceae</taxon>
        <taxon>Paenibacillus</taxon>
    </lineage>
</organism>
<evidence type="ECO:0000313" key="3">
    <source>
        <dbReference type="EMBL" id="NEW09080.1"/>
    </source>
</evidence>
<feature type="domain" description="SLH" evidence="2">
    <location>
        <begin position="149"/>
        <end position="212"/>
    </location>
</feature>
<dbReference type="InterPro" id="IPR001119">
    <property type="entry name" value="SLH_dom"/>
</dbReference>
<dbReference type="PROSITE" id="PS51272">
    <property type="entry name" value="SLH"/>
    <property type="match status" value="3"/>
</dbReference>
<dbReference type="PANTHER" id="PTHR43308">
    <property type="entry name" value="OUTER MEMBRANE PROTEIN ALPHA-RELATED"/>
    <property type="match status" value="1"/>
</dbReference>
<accession>A0A6G4A423</accession>
<proteinExistence type="predicted"/>
<dbReference type="InterPro" id="IPR051465">
    <property type="entry name" value="Cell_Envelope_Struct_Comp"/>
</dbReference>
<gene>
    <name evidence="3" type="ORF">GK047_24190</name>
</gene>
<evidence type="ECO:0000256" key="1">
    <source>
        <dbReference type="SAM" id="MobiDB-lite"/>
    </source>
</evidence>
<dbReference type="InterPro" id="IPR010221">
    <property type="entry name" value="VCBS_dom"/>
</dbReference>
<dbReference type="NCBIfam" id="TIGR01965">
    <property type="entry name" value="VCBS_repeat"/>
    <property type="match status" value="1"/>
</dbReference>
<sequence>MIARKFARKVLSIVLMICLMFASVGVAYGQTLHSDIEGHWAENQLRSWISQGLIKGYTDGSLKPNNEITRGEFMVLVNRLFQFNKTTSIGFTDLIVSDWEYIEVQKAVEAGYIQGYEDQTIRSSKPLSRQEAAVVVAHLLNLPNDEWAANLFKDASAMALWSKGAVGAAASKNIVTGYADPIFKPEANITRAEAVVMLDNAKSLTLEKPPANINNGGTPTPTPTPTPAPSGNGSGNDGNGNESPSPSPSLPTTTGVSGTTSITTAGTLATAGVSQVATLTITTGATATGTLRVTFTDGTTPVAVNVTLTGTEAAASVATRIAAAFGTTITGWNVTVSGKNVLFTASAPAANNTNVTATVEGAATGVGTPSSTITTPGAAMPTGIAQVATLAISNGATAAGSIYVKFTDGTTPVSVNVSIAGTEAAADVATKIATAFGTSIIGWNVTASGTNVQFTAQTPAANNASVAISVFEASGVGAPISTITTLGNLGTNTAQVVTLTLPGSESSGGPIGVKFTDGTTSVSVNVTMLDSPETGAQLATKIAAAFGTSIPGWNVSASSTSVLFTANVPAVNNTKAVARLSGMATGIGMPDSTITIPGAAMPTGIAQVATLAISNGATAAGSIYVKFTDGTTPVSVNVSIAGTETAADVATKIAAAFGTSIGWNVTTSGTNVQFTAQTPAANNASVAISVFEASGVGAPTSTITTLGNLGTNTAQVVTLTLPGSESSGGPIGVKFTDGTTSVSVNVTMLDSPETGAQLATKIAAAFGTSIPGWNVSASSTSVLFTANAPAVNNTKAVARLSGIATGIGMPDSTITTPGATTTTGIAQVATLAIANGATVAGSIHAKFTDGTTPVSVNVYIAGTETAADVATKIAAAFGTSISGWNVTASGTNVQFTVQAPVVNNANVAATVEEVATGVGTPSSTITTAGTVTTAGVAQVATLTITTGATAAGTLRVTFTDGTTPVAVNVTLTGTETAASVATKIAAAFGTTITGWNVTVNGTNVLFTVSTPAANNTNVSVIIHKE</sequence>
<dbReference type="Pfam" id="PF00395">
    <property type="entry name" value="SLH"/>
    <property type="match status" value="3"/>
</dbReference>
<feature type="region of interest" description="Disordered" evidence="1">
    <location>
        <begin position="207"/>
        <end position="260"/>
    </location>
</feature>
<feature type="compositionally biased region" description="Low complexity" evidence="1">
    <location>
        <begin position="239"/>
        <end position="260"/>
    </location>
</feature>
<feature type="domain" description="SLH" evidence="2">
    <location>
        <begin position="28"/>
        <end position="91"/>
    </location>
</feature>
<dbReference type="AlphaFoldDB" id="A0A6G4A423"/>
<dbReference type="RefSeq" id="WP_163952589.1">
    <property type="nucleotide sequence ID" value="NZ_JAAIKC010000013.1"/>
</dbReference>
<reference evidence="3" key="1">
    <citation type="submission" date="2020-02" db="EMBL/GenBank/DDBJ databases">
        <authorList>
            <person name="Shen X.-R."/>
            <person name="Zhang Y.-X."/>
        </authorList>
    </citation>
    <scope>NUCLEOTIDE SEQUENCE</scope>
    <source>
        <strain evidence="3">SYP-B3998</strain>
    </source>
</reference>
<feature type="compositionally biased region" description="Low complexity" evidence="1">
    <location>
        <begin position="209"/>
        <end position="219"/>
    </location>
</feature>
<feature type="domain" description="SLH" evidence="2">
    <location>
        <begin position="92"/>
        <end position="147"/>
    </location>
</feature>
<dbReference type="EMBL" id="JAAIKC010000013">
    <property type="protein sequence ID" value="NEW09080.1"/>
    <property type="molecule type" value="Genomic_DNA"/>
</dbReference>
<name>A0A6G4A423_9BACL</name>